<dbReference type="OrthoDB" id="10252740at2759"/>
<dbReference type="InterPro" id="IPR003165">
    <property type="entry name" value="Piwi"/>
</dbReference>
<proteinExistence type="predicted"/>
<gene>
    <name evidence="2" type="ORF">EK21DRAFT_16371</name>
</gene>
<dbReference type="EMBL" id="ML978289">
    <property type="protein sequence ID" value="KAF2024621.1"/>
    <property type="molecule type" value="Genomic_DNA"/>
</dbReference>
<reference evidence="2" key="1">
    <citation type="journal article" date="2020" name="Stud. Mycol.">
        <title>101 Dothideomycetes genomes: a test case for predicting lifestyles and emergence of pathogens.</title>
        <authorList>
            <person name="Haridas S."/>
            <person name="Albert R."/>
            <person name="Binder M."/>
            <person name="Bloem J."/>
            <person name="Labutti K."/>
            <person name="Salamov A."/>
            <person name="Andreopoulos B."/>
            <person name="Baker S."/>
            <person name="Barry K."/>
            <person name="Bills G."/>
            <person name="Bluhm B."/>
            <person name="Cannon C."/>
            <person name="Castanera R."/>
            <person name="Culley D."/>
            <person name="Daum C."/>
            <person name="Ezra D."/>
            <person name="Gonzalez J."/>
            <person name="Henrissat B."/>
            <person name="Kuo A."/>
            <person name="Liang C."/>
            <person name="Lipzen A."/>
            <person name="Lutzoni F."/>
            <person name="Magnuson J."/>
            <person name="Mondo S."/>
            <person name="Nolan M."/>
            <person name="Ohm R."/>
            <person name="Pangilinan J."/>
            <person name="Park H.-J."/>
            <person name="Ramirez L."/>
            <person name="Alfaro M."/>
            <person name="Sun H."/>
            <person name="Tritt A."/>
            <person name="Yoshinaga Y."/>
            <person name="Zwiers L.-H."/>
            <person name="Turgeon B."/>
            <person name="Goodwin S."/>
            <person name="Spatafora J."/>
            <person name="Crous P."/>
            <person name="Grigoriev I."/>
        </authorList>
    </citation>
    <scope>NUCLEOTIDE SEQUENCE</scope>
    <source>
        <strain evidence="2">CBS 110217</strain>
    </source>
</reference>
<organism evidence="2 3">
    <name type="scientific">Setomelanomma holmii</name>
    <dbReference type="NCBI Taxonomy" id="210430"/>
    <lineage>
        <taxon>Eukaryota</taxon>
        <taxon>Fungi</taxon>
        <taxon>Dikarya</taxon>
        <taxon>Ascomycota</taxon>
        <taxon>Pezizomycotina</taxon>
        <taxon>Dothideomycetes</taxon>
        <taxon>Pleosporomycetidae</taxon>
        <taxon>Pleosporales</taxon>
        <taxon>Pleosporineae</taxon>
        <taxon>Phaeosphaeriaceae</taxon>
        <taxon>Setomelanomma</taxon>
    </lineage>
</organism>
<feature type="domain" description="Piwi" evidence="1">
    <location>
        <begin position="1"/>
        <end position="170"/>
    </location>
</feature>
<dbReference type="SUPFAM" id="SSF53098">
    <property type="entry name" value="Ribonuclease H-like"/>
    <property type="match status" value="1"/>
</dbReference>
<sequence>IQPRLPKNIIYYRDGVSDPQFLEVQEYELEKIELAFDDAYTELMANGTLDSFDYEEKPKVDITALVCVKRHGIRFHPLKGKADKNENCPPGTHVESVVTSPFFMDFYLQSHAAIKGTAKPCRYFVLRNDMNMSMHDLRTLTHELCYTYVRAPCGVSYASPAYYADRLCER</sequence>
<dbReference type="SMART" id="SM00950">
    <property type="entry name" value="Piwi"/>
    <property type="match status" value="1"/>
</dbReference>
<dbReference type="Gene3D" id="3.30.420.10">
    <property type="entry name" value="Ribonuclease H-like superfamily/Ribonuclease H"/>
    <property type="match status" value="1"/>
</dbReference>
<dbReference type="PROSITE" id="PS50822">
    <property type="entry name" value="PIWI"/>
    <property type="match status" value="1"/>
</dbReference>
<dbReference type="InterPro" id="IPR012337">
    <property type="entry name" value="RNaseH-like_sf"/>
</dbReference>
<comment type="caution">
    <text evidence="2">The sequence shown here is derived from an EMBL/GenBank/DDBJ whole genome shotgun (WGS) entry which is preliminary data.</text>
</comment>
<protein>
    <recommendedName>
        <fullName evidence="1">Piwi domain-containing protein</fullName>
    </recommendedName>
</protein>
<dbReference type="AlphaFoldDB" id="A0A9P4H0S1"/>
<dbReference type="Pfam" id="PF02171">
    <property type="entry name" value="Piwi"/>
    <property type="match status" value="1"/>
</dbReference>
<accession>A0A9P4H0S1</accession>
<dbReference type="PANTHER" id="PTHR22891">
    <property type="entry name" value="EUKARYOTIC TRANSLATION INITIATION FACTOR 2C"/>
    <property type="match status" value="1"/>
</dbReference>
<feature type="non-terminal residue" evidence="2">
    <location>
        <position position="170"/>
    </location>
</feature>
<dbReference type="Proteomes" id="UP000799777">
    <property type="component" value="Unassembled WGS sequence"/>
</dbReference>
<evidence type="ECO:0000313" key="3">
    <source>
        <dbReference type="Proteomes" id="UP000799777"/>
    </source>
</evidence>
<keyword evidence="3" id="KW-1185">Reference proteome</keyword>
<dbReference type="GO" id="GO:0003676">
    <property type="term" value="F:nucleic acid binding"/>
    <property type="evidence" value="ECO:0007669"/>
    <property type="project" value="InterPro"/>
</dbReference>
<name>A0A9P4H0S1_9PLEO</name>
<feature type="non-terminal residue" evidence="2">
    <location>
        <position position="1"/>
    </location>
</feature>
<dbReference type="InterPro" id="IPR036397">
    <property type="entry name" value="RNaseH_sf"/>
</dbReference>
<evidence type="ECO:0000313" key="2">
    <source>
        <dbReference type="EMBL" id="KAF2024621.1"/>
    </source>
</evidence>
<evidence type="ECO:0000259" key="1">
    <source>
        <dbReference type="PROSITE" id="PS50822"/>
    </source>
</evidence>